<evidence type="ECO:0000256" key="2">
    <source>
        <dbReference type="ARBA" id="ARBA00023136"/>
    </source>
</evidence>
<comment type="subunit">
    <text evidence="4">Component of the lipopolysaccharide transport and assembly complex. Interacts with LptE and LptA.</text>
</comment>
<dbReference type="Proteomes" id="UP000535589">
    <property type="component" value="Unassembled WGS sequence"/>
</dbReference>
<dbReference type="Gene3D" id="2.60.450.10">
    <property type="entry name" value="Lipopolysaccharide (LPS) transport protein A like domain"/>
    <property type="match status" value="1"/>
</dbReference>
<evidence type="ECO:0000259" key="5">
    <source>
        <dbReference type="Pfam" id="PF03968"/>
    </source>
</evidence>
<evidence type="ECO:0000313" key="7">
    <source>
        <dbReference type="EMBL" id="NLS12376.1"/>
    </source>
</evidence>
<feature type="domain" description="Organic solvent tolerance-like N-terminal" evidence="5">
    <location>
        <begin position="57"/>
        <end position="192"/>
    </location>
</feature>
<comment type="caution">
    <text evidence="7">The sequence shown here is derived from an EMBL/GenBank/DDBJ whole genome shotgun (WGS) entry which is preliminary data.</text>
</comment>
<dbReference type="GO" id="GO:0009279">
    <property type="term" value="C:cell outer membrane"/>
    <property type="evidence" value="ECO:0007669"/>
    <property type="project" value="UniProtKB-SubCell"/>
</dbReference>
<keyword evidence="2 4" id="KW-0472">Membrane</keyword>
<keyword evidence="3 4" id="KW-0998">Cell outer membrane</keyword>
<evidence type="ECO:0000256" key="1">
    <source>
        <dbReference type="ARBA" id="ARBA00022729"/>
    </source>
</evidence>
<feature type="chain" id="PRO_5031659054" description="LPS-assembly protein LptD" evidence="4">
    <location>
        <begin position="25"/>
        <end position="782"/>
    </location>
</feature>
<dbReference type="InterPro" id="IPR050218">
    <property type="entry name" value="LptD"/>
</dbReference>
<dbReference type="InterPro" id="IPR005653">
    <property type="entry name" value="OstA-like_N"/>
</dbReference>
<keyword evidence="1 4" id="KW-0732">Signal</keyword>
<evidence type="ECO:0000256" key="4">
    <source>
        <dbReference type="HAMAP-Rule" id="MF_01411"/>
    </source>
</evidence>
<dbReference type="HAMAP" id="MF_01411">
    <property type="entry name" value="LPS_assembly_LptD"/>
    <property type="match status" value="1"/>
</dbReference>
<dbReference type="AlphaFoldDB" id="A0A7X8TPR5"/>
<protein>
    <recommendedName>
        <fullName evidence="4">LPS-assembly protein LptD</fullName>
    </recommendedName>
</protein>
<dbReference type="NCBIfam" id="NF002997">
    <property type="entry name" value="PRK03761.1"/>
    <property type="match status" value="1"/>
</dbReference>
<feature type="domain" description="LptD C-terminal" evidence="6">
    <location>
        <begin position="301"/>
        <end position="683"/>
    </location>
</feature>
<dbReference type="Pfam" id="PF04453">
    <property type="entry name" value="LptD"/>
    <property type="match status" value="1"/>
</dbReference>
<evidence type="ECO:0000256" key="3">
    <source>
        <dbReference type="ARBA" id="ARBA00023237"/>
    </source>
</evidence>
<comment type="similarity">
    <text evidence="4">Belongs to the LptD family.</text>
</comment>
<dbReference type="InterPro" id="IPR020889">
    <property type="entry name" value="LipoPS_assembly_LptD"/>
</dbReference>
<dbReference type="InterPro" id="IPR007543">
    <property type="entry name" value="LptD_C"/>
</dbReference>
<dbReference type="GO" id="GO:1990351">
    <property type="term" value="C:transporter complex"/>
    <property type="evidence" value="ECO:0007669"/>
    <property type="project" value="TreeGrafter"/>
</dbReference>
<dbReference type="RefSeq" id="WP_168835481.1">
    <property type="nucleotide sequence ID" value="NZ_JABAIK010000004.1"/>
</dbReference>
<comment type="subcellular location">
    <subcellularLocation>
        <location evidence="4">Cell outer membrane</location>
    </subcellularLocation>
</comment>
<dbReference type="GO" id="GO:0015920">
    <property type="term" value="P:lipopolysaccharide transport"/>
    <property type="evidence" value="ECO:0007669"/>
    <property type="project" value="InterPro"/>
</dbReference>
<dbReference type="PANTHER" id="PTHR30189:SF1">
    <property type="entry name" value="LPS-ASSEMBLY PROTEIN LPTD"/>
    <property type="match status" value="1"/>
</dbReference>
<proteinExistence type="inferred from homology"/>
<comment type="function">
    <text evidence="4">Together with LptE, is involved in the assembly of lipopolysaccharide (LPS) at the surface of the outer membrane.</text>
</comment>
<dbReference type="GO" id="GO:0043165">
    <property type="term" value="P:Gram-negative-bacterium-type cell outer membrane assembly"/>
    <property type="evidence" value="ECO:0007669"/>
    <property type="project" value="UniProtKB-UniRule"/>
</dbReference>
<feature type="signal peptide" evidence="4">
    <location>
        <begin position="1"/>
        <end position="24"/>
    </location>
</feature>
<dbReference type="EMBL" id="JABAIK010000004">
    <property type="protein sequence ID" value="NLS12376.1"/>
    <property type="molecule type" value="Genomic_DNA"/>
</dbReference>
<evidence type="ECO:0000313" key="8">
    <source>
        <dbReference type="Proteomes" id="UP000535589"/>
    </source>
</evidence>
<keyword evidence="8" id="KW-1185">Reference proteome</keyword>
<reference evidence="7 8" key="1">
    <citation type="submission" date="2020-04" db="EMBL/GenBank/DDBJ databases">
        <title>Vibrio sp. SM6, a novel species isolated from seawater.</title>
        <authorList>
            <person name="Wang X."/>
        </authorList>
    </citation>
    <scope>NUCLEOTIDE SEQUENCE [LARGE SCALE GENOMIC DNA]</scope>
    <source>
        <strain evidence="7 8">SM6</strain>
    </source>
</reference>
<sequence precursor="true">MQHFSRTLLAASISTALLATQALANTSKPVSDSASLPPTDQCMMQEGAADNQAPIVIQADHLQAIGNDKAMYSGDVEVTQGAKRITAESITYHQNEQVAIAEGDVSFTDGQVMAHSARVTSNLENDTFELEDTRFHFLCDQGRGNAAYVAKIISRTGQPIYELEDGSLTSCPPGDNAWQMVAENIEIDQTEETATFYHSRFEVLDVPIFYMPYLTLPVGDTRKTGFLFPSISYGSNDGFELEVPFYWNIAPNYDLTFTTLYMSQRGVKFDNDFRYLTDGYGMGELKVEYMQHDKKYQRDDSRWGYQIKHDGIIDKQWLVNLDYSQVSDIDYFLDLPSDIGNREDGQLLQQGRVAYRSQFWDMSLMVRDFQILLTEDNQPYRLLPQLAFNYYSPLWDNTLRFDVRSQASHFDTNDADKPNAMRLHVEPGLILPLSNTWAEWTTEARAMATYYRQDLKDNAMLEHLYDETVNRFVPEFRSHLRLHLERPTTIFEGYTQTLEPQMQYLYVPDENQSRIFNYDTTLLQTDYYGLFRSRKYSSIDKIAPANQLSYGASTRFFDENYRERLNISFGQIYFIDTKTKLNQINDDASNYSSWAVEADFNYNDMIYYHGGVQYDIDLKAMQLANSTLEYRFDKGFVQGNYRYVTRDYIAATVSPVGGDWSRVTSDGISQAGIVAAYDMNPNWSFAGQYYYDLVEHIDLEWLASLRYQSDCWYIGLTYANQIVGWNDEVVGINHGNLDYESNVSVNFGIQGFATNSKAYTAAKELDSSDNAITYGRPFYLND</sequence>
<organism evidence="7 8">
    <name type="scientific">Vibrio agarilyticus</name>
    <dbReference type="NCBI Taxonomy" id="2726741"/>
    <lineage>
        <taxon>Bacteria</taxon>
        <taxon>Pseudomonadati</taxon>
        <taxon>Pseudomonadota</taxon>
        <taxon>Gammaproteobacteria</taxon>
        <taxon>Vibrionales</taxon>
        <taxon>Vibrionaceae</taxon>
        <taxon>Vibrio</taxon>
    </lineage>
</organism>
<dbReference type="PANTHER" id="PTHR30189">
    <property type="entry name" value="LPS-ASSEMBLY PROTEIN"/>
    <property type="match status" value="1"/>
</dbReference>
<comment type="caution">
    <text evidence="4">Lacks conserved residue(s) required for the propagation of feature annotation.</text>
</comment>
<name>A0A7X8TPR5_9VIBR</name>
<gene>
    <name evidence="4 7" type="primary">lptD</name>
    <name evidence="7" type="ORF">HGP28_05625</name>
</gene>
<evidence type="ECO:0000259" key="6">
    <source>
        <dbReference type="Pfam" id="PF04453"/>
    </source>
</evidence>
<dbReference type="Pfam" id="PF03968">
    <property type="entry name" value="LptD_N"/>
    <property type="match status" value="1"/>
</dbReference>
<accession>A0A7X8TPR5</accession>